<feature type="compositionally biased region" description="Polar residues" evidence="3">
    <location>
        <begin position="138"/>
        <end position="149"/>
    </location>
</feature>
<keyword evidence="6" id="KW-1185">Reference proteome</keyword>
<evidence type="ECO:0000256" key="2">
    <source>
        <dbReference type="ARBA" id="ARBA00023242"/>
    </source>
</evidence>
<dbReference type="EMBL" id="AACS02000004">
    <property type="protein sequence ID" value="EAU83094.2"/>
    <property type="molecule type" value="Genomic_DNA"/>
</dbReference>
<protein>
    <recommendedName>
        <fullName evidence="4">Zn(2)-C6 fungal-type domain-containing protein</fullName>
    </recommendedName>
</protein>
<dbReference type="PANTHER" id="PTHR46910">
    <property type="entry name" value="TRANSCRIPTION FACTOR PDR1"/>
    <property type="match status" value="1"/>
</dbReference>
<evidence type="ECO:0000313" key="5">
    <source>
        <dbReference type="EMBL" id="EAU83094.2"/>
    </source>
</evidence>
<dbReference type="CDD" id="cd00067">
    <property type="entry name" value="GAL4"/>
    <property type="match status" value="1"/>
</dbReference>
<dbReference type="GO" id="GO:0008270">
    <property type="term" value="F:zinc ion binding"/>
    <property type="evidence" value="ECO:0007669"/>
    <property type="project" value="InterPro"/>
</dbReference>
<keyword evidence="1" id="KW-0479">Metal-binding</keyword>
<organism evidence="5 6">
    <name type="scientific">Coprinopsis cinerea (strain Okayama-7 / 130 / ATCC MYA-4618 / FGSC 9003)</name>
    <name type="common">Inky cap fungus</name>
    <name type="synonym">Hormographiella aspergillata</name>
    <dbReference type="NCBI Taxonomy" id="240176"/>
    <lineage>
        <taxon>Eukaryota</taxon>
        <taxon>Fungi</taxon>
        <taxon>Dikarya</taxon>
        <taxon>Basidiomycota</taxon>
        <taxon>Agaricomycotina</taxon>
        <taxon>Agaricomycetes</taxon>
        <taxon>Agaricomycetidae</taxon>
        <taxon>Agaricales</taxon>
        <taxon>Agaricineae</taxon>
        <taxon>Psathyrellaceae</taxon>
        <taxon>Coprinopsis</taxon>
    </lineage>
</organism>
<dbReference type="Proteomes" id="UP000001861">
    <property type="component" value="Unassembled WGS sequence"/>
</dbReference>
<comment type="caution">
    <text evidence="5">The sequence shown here is derived from an EMBL/GenBank/DDBJ whole genome shotgun (WGS) entry which is preliminary data.</text>
</comment>
<feature type="domain" description="Zn(2)-C6 fungal-type" evidence="4">
    <location>
        <begin position="35"/>
        <end position="68"/>
    </location>
</feature>
<feature type="compositionally biased region" description="Polar residues" evidence="3">
    <location>
        <begin position="720"/>
        <end position="736"/>
    </location>
</feature>
<gene>
    <name evidence="5" type="ORF">CC1G_11178</name>
</gene>
<dbReference type="Gene3D" id="4.10.240.10">
    <property type="entry name" value="Zn(2)-C6 fungal-type DNA-binding domain"/>
    <property type="match status" value="1"/>
</dbReference>
<dbReference type="GO" id="GO:0006351">
    <property type="term" value="P:DNA-templated transcription"/>
    <property type="evidence" value="ECO:0007669"/>
    <property type="project" value="InterPro"/>
</dbReference>
<feature type="region of interest" description="Disordered" evidence="3">
    <location>
        <begin position="764"/>
        <end position="783"/>
    </location>
</feature>
<dbReference type="InParanoid" id="A8P4E5"/>
<dbReference type="PANTHER" id="PTHR46910:SF38">
    <property type="entry name" value="ZN(2)-C6 FUNGAL-TYPE DOMAIN-CONTAINING PROTEIN"/>
    <property type="match status" value="1"/>
</dbReference>
<dbReference type="KEGG" id="cci:CC1G_11178"/>
<dbReference type="Pfam" id="PF00172">
    <property type="entry name" value="Zn_clus"/>
    <property type="match status" value="1"/>
</dbReference>
<feature type="region of interest" description="Disordered" evidence="3">
    <location>
        <begin position="657"/>
        <end position="678"/>
    </location>
</feature>
<dbReference type="SUPFAM" id="SSF57701">
    <property type="entry name" value="Zn2/Cys6 DNA-binding domain"/>
    <property type="match status" value="1"/>
</dbReference>
<dbReference type="RefSeq" id="XP_001838735.2">
    <property type="nucleotide sequence ID" value="XM_001838683.2"/>
</dbReference>
<feature type="compositionally biased region" description="Polar residues" evidence="3">
    <location>
        <begin position="101"/>
        <end position="123"/>
    </location>
</feature>
<dbReference type="PROSITE" id="PS00463">
    <property type="entry name" value="ZN2_CY6_FUNGAL_1"/>
    <property type="match status" value="1"/>
</dbReference>
<name>A8P4E5_COPC7</name>
<evidence type="ECO:0000256" key="1">
    <source>
        <dbReference type="ARBA" id="ARBA00022723"/>
    </source>
</evidence>
<feature type="compositionally biased region" description="Basic and acidic residues" evidence="3">
    <location>
        <begin position="664"/>
        <end position="675"/>
    </location>
</feature>
<evidence type="ECO:0000259" key="4">
    <source>
        <dbReference type="PROSITE" id="PS50048"/>
    </source>
</evidence>
<dbReference type="GeneID" id="6015329"/>
<dbReference type="AlphaFoldDB" id="A8P4E5"/>
<dbReference type="STRING" id="240176.A8P4E5"/>
<dbReference type="InterPro" id="IPR036864">
    <property type="entry name" value="Zn2-C6_fun-type_DNA-bd_sf"/>
</dbReference>
<dbReference type="OrthoDB" id="4456959at2759"/>
<dbReference type="SMART" id="SM00906">
    <property type="entry name" value="Fungal_trans"/>
    <property type="match status" value="1"/>
</dbReference>
<feature type="region of interest" description="Disordered" evidence="3">
    <location>
        <begin position="1"/>
        <end position="32"/>
    </location>
</feature>
<feature type="region of interest" description="Disordered" evidence="3">
    <location>
        <begin position="98"/>
        <end position="160"/>
    </location>
</feature>
<dbReference type="GO" id="GO:0000981">
    <property type="term" value="F:DNA-binding transcription factor activity, RNA polymerase II-specific"/>
    <property type="evidence" value="ECO:0007669"/>
    <property type="project" value="InterPro"/>
</dbReference>
<reference evidence="5 6" key="1">
    <citation type="journal article" date="2010" name="Proc. Natl. Acad. Sci. U.S.A.">
        <title>Insights into evolution of multicellular fungi from the assembled chromosomes of the mushroom Coprinopsis cinerea (Coprinus cinereus).</title>
        <authorList>
            <person name="Stajich J.E."/>
            <person name="Wilke S.K."/>
            <person name="Ahren D."/>
            <person name="Au C.H."/>
            <person name="Birren B.W."/>
            <person name="Borodovsky M."/>
            <person name="Burns C."/>
            <person name="Canback B."/>
            <person name="Casselton L.A."/>
            <person name="Cheng C.K."/>
            <person name="Deng J."/>
            <person name="Dietrich F.S."/>
            <person name="Fargo D.C."/>
            <person name="Farman M.L."/>
            <person name="Gathman A.C."/>
            <person name="Goldberg J."/>
            <person name="Guigo R."/>
            <person name="Hoegger P.J."/>
            <person name="Hooker J.B."/>
            <person name="Huggins A."/>
            <person name="James T.Y."/>
            <person name="Kamada T."/>
            <person name="Kilaru S."/>
            <person name="Kodira C."/>
            <person name="Kues U."/>
            <person name="Kupfer D."/>
            <person name="Kwan H.S."/>
            <person name="Lomsadze A."/>
            <person name="Li W."/>
            <person name="Lilly W.W."/>
            <person name="Ma L.J."/>
            <person name="Mackey A.J."/>
            <person name="Manning G."/>
            <person name="Martin F."/>
            <person name="Muraguchi H."/>
            <person name="Natvig D.O."/>
            <person name="Palmerini H."/>
            <person name="Ramesh M.A."/>
            <person name="Rehmeyer C.J."/>
            <person name="Roe B.A."/>
            <person name="Shenoy N."/>
            <person name="Stanke M."/>
            <person name="Ter-Hovhannisyan V."/>
            <person name="Tunlid A."/>
            <person name="Velagapudi R."/>
            <person name="Vision T.J."/>
            <person name="Zeng Q."/>
            <person name="Zolan M.E."/>
            <person name="Pukkila P.J."/>
        </authorList>
    </citation>
    <scope>NUCLEOTIDE SEQUENCE [LARGE SCALE GENOMIC DNA]</scope>
    <source>
        <strain evidence="6">Okayama-7 / 130 / ATCC MYA-4618 / FGSC 9003</strain>
    </source>
</reference>
<dbReference type="VEuPathDB" id="FungiDB:CC1G_11178"/>
<dbReference type="InterPro" id="IPR050987">
    <property type="entry name" value="AtrR-like"/>
</dbReference>
<feature type="region of interest" description="Disordered" evidence="3">
    <location>
        <begin position="697"/>
        <end position="742"/>
    </location>
</feature>
<keyword evidence="2" id="KW-0539">Nucleus</keyword>
<feature type="compositionally biased region" description="Low complexity" evidence="3">
    <location>
        <begin position="764"/>
        <end position="781"/>
    </location>
</feature>
<accession>A8P4E5</accession>
<evidence type="ECO:0000256" key="3">
    <source>
        <dbReference type="SAM" id="MobiDB-lite"/>
    </source>
</evidence>
<dbReference type="HOGENOM" id="CLU_006019_2_2_1"/>
<dbReference type="GO" id="GO:0003677">
    <property type="term" value="F:DNA binding"/>
    <property type="evidence" value="ECO:0007669"/>
    <property type="project" value="InterPro"/>
</dbReference>
<dbReference type="SMART" id="SM00066">
    <property type="entry name" value="GAL4"/>
    <property type="match status" value="1"/>
</dbReference>
<dbReference type="eggNOG" id="ENOG502QSY2">
    <property type="taxonomic scope" value="Eukaryota"/>
</dbReference>
<dbReference type="PROSITE" id="PS50048">
    <property type="entry name" value="ZN2_CY6_FUNGAL_2"/>
    <property type="match status" value="1"/>
</dbReference>
<dbReference type="CDD" id="cd12148">
    <property type="entry name" value="fungal_TF_MHR"/>
    <property type="match status" value="1"/>
</dbReference>
<dbReference type="Pfam" id="PF04082">
    <property type="entry name" value="Fungal_trans"/>
    <property type="match status" value="1"/>
</dbReference>
<sequence length="853" mass="95215">MSAKDPPRQSRYASDSEASEEEGQQFKRRRRLHGACDACKKKKTKCDSALMPDRVCSNCINSKIECAHTIPRQKKRDRQQEYILQLEEKIRKLEEVLGASSADTHSSPSATHQTESSRHTSPSSGGGGLSDIRPPIPQTMSGAGSPSSTEEVKMEDWDSDDGAGRCLAERMGLLAVDCHDNRFFGKASLISFVSQIAELSREPNEEGISFVRRPAIWDLRPWEREYADSPEPIYEFPETDLLESLLVIYGERVHPQLPVLHWPSFLRDVRSGRHFKDPGFGMILLAACATASRYTADERVIIVDHENPDLSGPSAGWRFIAQTPLVRKSIIAQATILDLQYYALIVFYFLGTSSPHTAWNLLGIAMRFAIEMGLHRRKGAASPKTKAQSELEKRIFWSLLTLEWLTSTSLGRPPCLHDEDIDIDYPIECDDEYWDSEVDDPEKAWKQPPNKPSLITAMNFHLKLCEIAAFMLRTLYSSKKSKVLTGSIGEQWERRIVSELDSAMNRWKDGLPQHLRWDPSHPDIQVFNQQVLLHSAFYYLQIQIHRPFLQGQTTLALPALAMCTNAARATSRLVDATMKRQSFSSVNTFAAAFAASTVLVINLWGRRGPKLSYLLQKEVEDIQCLLRFLKSGGERWHIAGRFGDILTEFCSLGGLPVPLPESQDQSRKRTRDESNAPRQSDIFAALVSTFPSDPQIFDKFTSAPNPNPSDTGAGSSSSGTPVQFSDQGGPSQSQFSGHLPPSNPDWDLSTLLLTQLGYAEHANPAFNFPSTTPTPATTNSALQPPFNLDNNPIPGTNPFTLVDNNVLPSSRDTSAMSMWMTAPTAWSISEWNHYLASLTHQPLSNDPLFPPLT</sequence>
<proteinExistence type="predicted"/>
<evidence type="ECO:0000313" key="6">
    <source>
        <dbReference type="Proteomes" id="UP000001861"/>
    </source>
</evidence>
<dbReference type="InterPro" id="IPR001138">
    <property type="entry name" value="Zn2Cys6_DnaBD"/>
</dbReference>
<dbReference type="InterPro" id="IPR007219">
    <property type="entry name" value="XnlR_reg_dom"/>
</dbReference>